<comment type="caution">
    <text evidence="2">The sequence shown here is derived from an EMBL/GenBank/DDBJ whole genome shotgun (WGS) entry which is preliminary data.</text>
</comment>
<evidence type="ECO:0000313" key="2">
    <source>
        <dbReference type="EMBL" id="GEN12602.1"/>
    </source>
</evidence>
<dbReference type="InterPro" id="IPR036249">
    <property type="entry name" value="Thioredoxin-like_sf"/>
</dbReference>
<organism evidence="2 5">
    <name type="scientific">Myxococcus fulvus</name>
    <dbReference type="NCBI Taxonomy" id="33"/>
    <lineage>
        <taxon>Bacteria</taxon>
        <taxon>Pseudomonadati</taxon>
        <taxon>Myxococcota</taxon>
        <taxon>Myxococcia</taxon>
        <taxon>Myxococcales</taxon>
        <taxon>Cystobacterineae</taxon>
        <taxon>Myxococcaceae</taxon>
        <taxon>Myxococcus</taxon>
    </lineage>
</organism>
<accession>A0A511TGW2</accession>
<evidence type="ECO:0008006" key="6">
    <source>
        <dbReference type="Google" id="ProtNLM"/>
    </source>
</evidence>
<keyword evidence="1" id="KW-0812">Transmembrane</keyword>
<sequence length="229" mass="24085">MDVLDDPPPSVAVSARESTQVGLIHRVGRPGVLACLVGAWLVACIAGVSLLWRYASDAGERAVPPARLPESLGMPRGASDWSLLVFLHPQCTCSRATLTELGKLVHFAEARLATRVYIWAPREAPEGFVQSELWERSRALPGVEVLADVDGKVARELGALTSGHVVLYAPDGTERFSGGITSARGHEGDSPGGLALRALLSSGEAERSASPVFGCALKTPSQVTGASPR</sequence>
<protein>
    <recommendedName>
        <fullName evidence="6">RedB protein</fullName>
    </recommendedName>
</protein>
<keyword evidence="1" id="KW-1133">Transmembrane helix</keyword>
<keyword evidence="1" id="KW-0472">Membrane</keyword>
<keyword evidence="4" id="KW-1185">Reference proteome</keyword>
<evidence type="ECO:0000256" key="1">
    <source>
        <dbReference type="SAM" id="Phobius"/>
    </source>
</evidence>
<dbReference type="Proteomes" id="UP000321514">
    <property type="component" value="Unassembled WGS sequence"/>
</dbReference>
<feature type="transmembrane region" description="Helical" evidence="1">
    <location>
        <begin position="31"/>
        <end position="52"/>
    </location>
</feature>
<proteinExistence type="predicted"/>
<name>A0A511TGW2_MYXFU</name>
<dbReference type="AlphaFoldDB" id="A0A511TGW2"/>
<dbReference type="SUPFAM" id="SSF52833">
    <property type="entry name" value="Thioredoxin-like"/>
    <property type="match status" value="1"/>
</dbReference>
<evidence type="ECO:0000313" key="5">
    <source>
        <dbReference type="Proteomes" id="UP000321514"/>
    </source>
</evidence>
<dbReference type="STRING" id="1334629.MFUL124B02_22945"/>
<evidence type="ECO:0000313" key="4">
    <source>
        <dbReference type="Proteomes" id="UP000183760"/>
    </source>
</evidence>
<evidence type="ECO:0000313" key="3">
    <source>
        <dbReference type="EMBL" id="SET84405.1"/>
    </source>
</evidence>
<dbReference type="Proteomes" id="UP000183760">
    <property type="component" value="Unassembled WGS sequence"/>
</dbReference>
<reference evidence="3 4" key="1">
    <citation type="submission" date="2016-10" db="EMBL/GenBank/DDBJ databases">
        <authorList>
            <person name="Varghese N."/>
            <person name="Submissions S."/>
        </authorList>
    </citation>
    <scope>NUCLEOTIDE SEQUENCE [LARGE SCALE GENOMIC DNA]</scope>
    <source>
        <strain evidence="3 4">DSM 16525</strain>
    </source>
</reference>
<dbReference type="EMBL" id="FOIB01000003">
    <property type="protein sequence ID" value="SET84405.1"/>
    <property type="molecule type" value="Genomic_DNA"/>
</dbReference>
<dbReference type="Gene3D" id="3.40.30.10">
    <property type="entry name" value="Glutaredoxin"/>
    <property type="match status" value="1"/>
</dbReference>
<gene>
    <name evidence="2" type="ORF">MFU01_76390</name>
    <name evidence="3" type="ORF">SAMN05443572_103466</name>
</gene>
<reference evidence="2 5" key="2">
    <citation type="submission" date="2019-07" db="EMBL/GenBank/DDBJ databases">
        <title>Whole genome shotgun sequence of Myxococcus fulvus NBRC 100333.</title>
        <authorList>
            <person name="Hosoyama A."/>
            <person name="Uohara A."/>
            <person name="Ohji S."/>
            <person name="Ichikawa N."/>
        </authorList>
    </citation>
    <scope>NUCLEOTIDE SEQUENCE [LARGE SCALE GENOMIC DNA]</scope>
    <source>
        <strain evidence="2 5">NBRC 100333</strain>
    </source>
</reference>
<dbReference type="EMBL" id="BJXR01000065">
    <property type="protein sequence ID" value="GEN12602.1"/>
    <property type="molecule type" value="Genomic_DNA"/>
</dbReference>